<dbReference type="Proteomes" id="UP000000814">
    <property type="component" value="Chromosome"/>
</dbReference>
<dbReference type="GeneID" id="44998933"/>
<organism evidence="1 2">
    <name type="scientific">Clostridium acetobutylicum (strain ATCC 824 / DSM 792 / JCM 1419 / IAM 19013 / LMG 5710 / NBRC 13948 / NRRL B-527 / VKM B-1787 / 2291 / W)</name>
    <dbReference type="NCBI Taxonomy" id="272562"/>
    <lineage>
        <taxon>Bacteria</taxon>
        <taxon>Bacillati</taxon>
        <taxon>Bacillota</taxon>
        <taxon>Clostridia</taxon>
        <taxon>Eubacteriales</taxon>
        <taxon>Clostridiaceae</taxon>
        <taxon>Clostridium</taxon>
    </lineage>
</organism>
<dbReference type="PIR" id="F97202">
    <property type="entry name" value="F97202"/>
</dbReference>
<dbReference type="STRING" id="272562.CA_C2455"/>
<accession>Q97GB4</accession>
<dbReference type="HOGENOM" id="CLU_1150280_0_0_9"/>
<dbReference type="KEGG" id="cac:CA_C2455"/>
<dbReference type="PATRIC" id="fig|272562.8.peg.2651"/>
<protein>
    <submittedName>
        <fullName evidence="1">Uncharacterized protein</fullName>
    </submittedName>
</protein>
<proteinExistence type="predicted"/>
<keyword evidence="2" id="KW-1185">Reference proteome</keyword>
<reference evidence="1 2" key="1">
    <citation type="journal article" date="2001" name="J. Bacteriol.">
        <title>Genome sequence and comparative analysis of the solvent-producing bacterium Clostridium acetobutylicum.</title>
        <authorList>
            <person name="Nolling J."/>
            <person name="Breton G."/>
            <person name="Omelchenko M.V."/>
            <person name="Makarova K.S."/>
            <person name="Zeng Q."/>
            <person name="Gibson R."/>
            <person name="Lee H.M."/>
            <person name="Dubois J."/>
            <person name="Qiu D."/>
            <person name="Hitti J."/>
            <person name="Wolf Y.I."/>
            <person name="Tatusov R.L."/>
            <person name="Sabathe F."/>
            <person name="Doucette-Stamm L."/>
            <person name="Soucaille P."/>
            <person name="Daly M.J."/>
            <person name="Bennett G.N."/>
            <person name="Koonin E.V."/>
            <person name="Smith D.R."/>
        </authorList>
    </citation>
    <scope>NUCLEOTIDE SEQUENCE [LARGE SCALE GENOMIC DNA]</scope>
    <source>
        <strain evidence="2">ATCC 824 / DSM 792 / JCM 1419 / LMG 5710 / VKM B-1787</strain>
    </source>
</reference>
<gene>
    <name evidence="1" type="ordered locus">CA_C2455</name>
</gene>
<dbReference type="RefSeq" id="WP_010965750.1">
    <property type="nucleotide sequence ID" value="NC_003030.1"/>
</dbReference>
<dbReference type="OrthoDB" id="1937232at2"/>
<dbReference type="AlphaFoldDB" id="Q97GB4"/>
<dbReference type="EMBL" id="AE001437">
    <property type="protein sequence ID" value="AAK80409.1"/>
    <property type="molecule type" value="Genomic_DNA"/>
</dbReference>
<name>Q97GB4_CLOAB</name>
<evidence type="ECO:0000313" key="2">
    <source>
        <dbReference type="Proteomes" id="UP000000814"/>
    </source>
</evidence>
<evidence type="ECO:0000313" key="1">
    <source>
        <dbReference type="EMBL" id="AAK80409.1"/>
    </source>
</evidence>
<sequence>MKKRILVTGIIMLIAAAAILLFSRYKSYALVKHEEYKYSLYLKVKDYNIFSDGLTVYPQNDLNKIFYVKKEKYSYRDGYVYRLIEPQIKERIEGLEGNDFSNLKFSVVASHGNDGLLSVSDYDYKEIPDIENFFEKENETLVTVKSFINYGASLHEDNISEEIKNFVSRVTENRFSNKNINISFEFFLVPKNCYESINSDLYRFKDRKDILKSEGVKKAVYIKCKNGTDSKDITKIVFTNY</sequence>